<proteinExistence type="predicted"/>
<feature type="non-terminal residue" evidence="1">
    <location>
        <position position="1"/>
    </location>
</feature>
<name>A0AA35RE74_GEOBA</name>
<protein>
    <submittedName>
        <fullName evidence="1">Uncharacterized protein</fullName>
    </submittedName>
</protein>
<sequence length="49" mass="5666">MRYSPSDVVTTAVWERAVFIGGYFSTHFLCRSVYSMLVRRYPSYPPTAV</sequence>
<gene>
    <name evidence="1" type="ORF">GBAR_LOCUS6156</name>
</gene>
<evidence type="ECO:0000313" key="2">
    <source>
        <dbReference type="Proteomes" id="UP001174909"/>
    </source>
</evidence>
<comment type="caution">
    <text evidence="1">The sequence shown here is derived from an EMBL/GenBank/DDBJ whole genome shotgun (WGS) entry which is preliminary data.</text>
</comment>
<reference evidence="1" key="1">
    <citation type="submission" date="2023-03" db="EMBL/GenBank/DDBJ databases">
        <authorList>
            <person name="Steffen K."/>
            <person name="Cardenas P."/>
        </authorList>
    </citation>
    <scope>NUCLEOTIDE SEQUENCE</scope>
</reference>
<dbReference type="EMBL" id="CASHTH010000920">
    <property type="protein sequence ID" value="CAI8009093.1"/>
    <property type="molecule type" value="Genomic_DNA"/>
</dbReference>
<keyword evidence="2" id="KW-1185">Reference proteome</keyword>
<dbReference type="AlphaFoldDB" id="A0AA35RE74"/>
<evidence type="ECO:0000313" key="1">
    <source>
        <dbReference type="EMBL" id="CAI8009093.1"/>
    </source>
</evidence>
<dbReference type="Proteomes" id="UP001174909">
    <property type="component" value="Unassembled WGS sequence"/>
</dbReference>
<organism evidence="1 2">
    <name type="scientific">Geodia barretti</name>
    <name type="common">Barrett's horny sponge</name>
    <dbReference type="NCBI Taxonomy" id="519541"/>
    <lineage>
        <taxon>Eukaryota</taxon>
        <taxon>Metazoa</taxon>
        <taxon>Porifera</taxon>
        <taxon>Demospongiae</taxon>
        <taxon>Heteroscleromorpha</taxon>
        <taxon>Tetractinellida</taxon>
        <taxon>Astrophorina</taxon>
        <taxon>Geodiidae</taxon>
        <taxon>Geodia</taxon>
    </lineage>
</organism>
<accession>A0AA35RE74</accession>